<dbReference type="PROSITE" id="PS50111">
    <property type="entry name" value="CHEMOTAXIS_TRANSDUC_2"/>
    <property type="match status" value="1"/>
</dbReference>
<evidence type="ECO:0000313" key="7">
    <source>
        <dbReference type="EMBL" id="ADL52777.1"/>
    </source>
</evidence>
<dbReference type="OrthoDB" id="1706317at2"/>
<dbReference type="Pfam" id="PF05227">
    <property type="entry name" value="CHASE3"/>
    <property type="match status" value="1"/>
</dbReference>
<comment type="similarity">
    <text evidence="2">Belongs to the methyl-accepting chemotaxis (MCP) protein family.</text>
</comment>
<sequence length="563" mass="61627">MRMTIRRKLYGGFSIVLMFLIFVFIGSYVLTSRINSSYSNLIGNTVTIVNHIKGLSSAISEEQASVNYYLITGDPVYLEAYQQAFNSYNEKSKVIAELINDKEGWRTLQGLDLIQEQYVIAADQMIDDKGKNKVEKYTSSAGSQGKLVQTFSAVSEEFVKTQEDILSKEIDDTKKMADSAKIIITVITLIALVLGLYISLWISNLISKPIIKLSKEAAKIAEGDLTGEEIKNNSDDEISELVKAFNKMTNGLRDILAEVGAAASQVAGSAEDLFEGSKQSKEAIKYVATITQEVATGTDREVVSVDEGVQSVREMNNEASAIDTKSYDVREQVVKASNVIVEGNEAVHKAVRQMNSIQYTVAEIAKIVRELGNESNKINEIIGLITDIASQTNLLSLNASIEAARAGEAGKGFAVVASEVSKLADQTATSGKQVSEVINNILIKTNKTIDAVIQSEREVRDGIEAVNKAGTSFEIIENSIGEVRDTIEDVSIACKHMSKDTEQLVENFETINEITKNVAEGSRNVSAYTEEQLATMEEVENSAAMLSQMSSHLLELISKFRIK</sequence>
<feature type="transmembrane region" description="Helical" evidence="4">
    <location>
        <begin position="12"/>
        <end position="31"/>
    </location>
</feature>
<dbReference type="GO" id="GO:0007165">
    <property type="term" value="P:signal transduction"/>
    <property type="evidence" value="ECO:0007669"/>
    <property type="project" value="UniProtKB-KW"/>
</dbReference>
<keyword evidence="4" id="KW-1133">Transmembrane helix</keyword>
<dbReference type="KEGG" id="ccb:Clocel_3087"/>
<dbReference type="eggNOG" id="COG0840">
    <property type="taxonomic scope" value="Bacteria"/>
</dbReference>
<keyword evidence="8" id="KW-1185">Reference proteome</keyword>
<feature type="domain" description="Methyl-accepting transducer" evidence="5">
    <location>
        <begin position="276"/>
        <end position="512"/>
    </location>
</feature>
<dbReference type="Gene3D" id="1.10.287.950">
    <property type="entry name" value="Methyl-accepting chemotaxis protein"/>
    <property type="match status" value="1"/>
</dbReference>
<dbReference type="SMART" id="SM00283">
    <property type="entry name" value="MA"/>
    <property type="match status" value="1"/>
</dbReference>
<gene>
    <name evidence="7" type="ordered locus">Clocel_3087</name>
</gene>
<dbReference type="InterPro" id="IPR004089">
    <property type="entry name" value="MCPsignal_dom"/>
</dbReference>
<dbReference type="HOGENOM" id="CLU_000445_107_27_9"/>
<dbReference type="InterPro" id="IPR003660">
    <property type="entry name" value="HAMP_dom"/>
</dbReference>
<feature type="transmembrane region" description="Helical" evidence="4">
    <location>
        <begin position="182"/>
        <end position="202"/>
    </location>
</feature>
<dbReference type="Gene3D" id="6.10.340.10">
    <property type="match status" value="1"/>
</dbReference>
<reference evidence="7 8" key="1">
    <citation type="submission" date="2010-08" db="EMBL/GenBank/DDBJ databases">
        <title>Complete sequence of Clostridium cellulovorans 743B.</title>
        <authorList>
            <consortium name="US DOE Joint Genome Institute"/>
            <person name="Lucas S."/>
            <person name="Copeland A."/>
            <person name="Lapidus A."/>
            <person name="Cheng J.-F."/>
            <person name="Bruce D."/>
            <person name="Goodwin L."/>
            <person name="Pitluck S."/>
            <person name="Chertkov O."/>
            <person name="Detter J.C."/>
            <person name="Han C."/>
            <person name="Tapia R."/>
            <person name="Land M."/>
            <person name="Hauser L."/>
            <person name="Chang Y.-J."/>
            <person name="Jeffries C."/>
            <person name="Kyrpides N."/>
            <person name="Ivanova N."/>
            <person name="Mikhailova N."/>
            <person name="Hemme C.L."/>
            <person name="Woyke T."/>
        </authorList>
    </citation>
    <scope>NUCLEOTIDE SEQUENCE [LARGE SCALE GENOMIC DNA]</scope>
    <source>
        <strain evidence="8">ATCC 35296 / DSM 3052 / OCM 3 / 743B</strain>
    </source>
</reference>
<evidence type="ECO:0000256" key="1">
    <source>
        <dbReference type="ARBA" id="ARBA00023224"/>
    </source>
</evidence>
<dbReference type="SUPFAM" id="SSF58104">
    <property type="entry name" value="Methyl-accepting chemotaxis protein (MCP) signaling domain"/>
    <property type="match status" value="1"/>
</dbReference>
<evidence type="ECO:0000313" key="8">
    <source>
        <dbReference type="Proteomes" id="UP000002730"/>
    </source>
</evidence>
<dbReference type="InterPro" id="IPR007891">
    <property type="entry name" value="CHASE3"/>
</dbReference>
<protein>
    <submittedName>
        <fullName evidence="7">Methyl-accepting chemotaxis sensory transducer</fullName>
    </submittedName>
</protein>
<evidence type="ECO:0000256" key="4">
    <source>
        <dbReference type="SAM" id="Phobius"/>
    </source>
</evidence>
<dbReference type="PANTHER" id="PTHR32089:SF112">
    <property type="entry name" value="LYSOZYME-LIKE PROTEIN-RELATED"/>
    <property type="match status" value="1"/>
</dbReference>
<evidence type="ECO:0000259" key="5">
    <source>
        <dbReference type="PROSITE" id="PS50111"/>
    </source>
</evidence>
<dbReference type="PANTHER" id="PTHR32089">
    <property type="entry name" value="METHYL-ACCEPTING CHEMOTAXIS PROTEIN MCPB"/>
    <property type="match status" value="1"/>
</dbReference>
<dbReference type="Proteomes" id="UP000002730">
    <property type="component" value="Chromosome"/>
</dbReference>
<evidence type="ECO:0000256" key="2">
    <source>
        <dbReference type="ARBA" id="ARBA00029447"/>
    </source>
</evidence>
<dbReference type="STRING" id="573061.Clocel_3087"/>
<evidence type="ECO:0000256" key="3">
    <source>
        <dbReference type="PROSITE-ProRule" id="PRU00284"/>
    </source>
</evidence>
<keyword evidence="4" id="KW-0472">Membrane</keyword>
<feature type="domain" description="HAMP" evidence="6">
    <location>
        <begin position="204"/>
        <end position="257"/>
    </location>
</feature>
<dbReference type="PROSITE" id="PS50885">
    <property type="entry name" value="HAMP"/>
    <property type="match status" value="1"/>
</dbReference>
<dbReference type="GO" id="GO:0016020">
    <property type="term" value="C:membrane"/>
    <property type="evidence" value="ECO:0007669"/>
    <property type="project" value="InterPro"/>
</dbReference>
<dbReference type="RefSeq" id="WP_010075873.1">
    <property type="nucleotide sequence ID" value="NC_014393.1"/>
</dbReference>
<name>D9STP3_CLOC7</name>
<keyword evidence="4" id="KW-0812">Transmembrane</keyword>
<accession>D9STP3</accession>
<dbReference type="AlphaFoldDB" id="D9STP3"/>
<dbReference type="Pfam" id="PF00672">
    <property type="entry name" value="HAMP"/>
    <property type="match status" value="1"/>
</dbReference>
<dbReference type="SMART" id="SM00304">
    <property type="entry name" value="HAMP"/>
    <property type="match status" value="1"/>
</dbReference>
<evidence type="ECO:0000259" key="6">
    <source>
        <dbReference type="PROSITE" id="PS50885"/>
    </source>
</evidence>
<dbReference type="CDD" id="cd06225">
    <property type="entry name" value="HAMP"/>
    <property type="match status" value="1"/>
</dbReference>
<dbReference type="Pfam" id="PF00015">
    <property type="entry name" value="MCPsignal"/>
    <property type="match status" value="1"/>
</dbReference>
<proteinExistence type="inferred from homology"/>
<keyword evidence="1 3" id="KW-0807">Transducer</keyword>
<dbReference type="EMBL" id="CP002160">
    <property type="protein sequence ID" value="ADL52777.1"/>
    <property type="molecule type" value="Genomic_DNA"/>
</dbReference>
<organism evidence="7 8">
    <name type="scientific">Clostridium cellulovorans (strain ATCC 35296 / DSM 3052 / OCM 3 / 743B)</name>
    <dbReference type="NCBI Taxonomy" id="573061"/>
    <lineage>
        <taxon>Bacteria</taxon>
        <taxon>Bacillati</taxon>
        <taxon>Bacillota</taxon>
        <taxon>Clostridia</taxon>
        <taxon>Eubacteriales</taxon>
        <taxon>Clostridiaceae</taxon>
        <taxon>Clostridium</taxon>
    </lineage>
</organism>